<dbReference type="Proteomes" id="UP000700596">
    <property type="component" value="Unassembled WGS sequence"/>
</dbReference>
<comment type="caution">
    <text evidence="2">The sequence shown here is derived from an EMBL/GenBank/DDBJ whole genome shotgun (WGS) entry which is preliminary data.</text>
</comment>
<accession>A0A9P9DB63</accession>
<gene>
    <name evidence="2" type="ORF">B0J11DRAFT_584174</name>
</gene>
<name>A0A9P9DB63_9PLEO</name>
<proteinExistence type="predicted"/>
<sequence>MQHHHLRALDTNTIPSESSSFVWQRPSRTSTSAGATFTGDPDFYVFPNPHFLSRFYKVSSHISGLTHLDTDLYNRCYLPSRPHEYIDSKRDVSWVHIKIEKADYRTEDAPCIRQAAINANCYQRDTNGSFSGLERYKDHFDEQQHCFCEKYPFFESALGCQKCLEMHGGISGYHWFPESYVNAAANAYCAQDPPTQEFYKFVQSWKATAAEANVPSTTAKDVLGTQTAASLYYTAGAVASSKKNGSPRSPRSPPKIGLELGICGWIVLALLVILGV</sequence>
<evidence type="ECO:0000313" key="2">
    <source>
        <dbReference type="EMBL" id="KAH7116140.1"/>
    </source>
</evidence>
<feature type="transmembrane region" description="Helical" evidence="1">
    <location>
        <begin position="256"/>
        <end position="275"/>
    </location>
</feature>
<dbReference type="AlphaFoldDB" id="A0A9P9DB63"/>
<organism evidence="2 3">
    <name type="scientific">Dendryphion nanum</name>
    <dbReference type="NCBI Taxonomy" id="256645"/>
    <lineage>
        <taxon>Eukaryota</taxon>
        <taxon>Fungi</taxon>
        <taxon>Dikarya</taxon>
        <taxon>Ascomycota</taxon>
        <taxon>Pezizomycotina</taxon>
        <taxon>Dothideomycetes</taxon>
        <taxon>Pleosporomycetidae</taxon>
        <taxon>Pleosporales</taxon>
        <taxon>Torulaceae</taxon>
        <taxon>Dendryphion</taxon>
    </lineage>
</organism>
<keyword evidence="3" id="KW-1185">Reference proteome</keyword>
<dbReference type="EMBL" id="JAGMWT010000015">
    <property type="protein sequence ID" value="KAH7116140.1"/>
    <property type="molecule type" value="Genomic_DNA"/>
</dbReference>
<reference evidence="2" key="1">
    <citation type="journal article" date="2021" name="Nat. Commun.">
        <title>Genetic determinants of endophytism in the Arabidopsis root mycobiome.</title>
        <authorList>
            <person name="Mesny F."/>
            <person name="Miyauchi S."/>
            <person name="Thiergart T."/>
            <person name="Pickel B."/>
            <person name="Atanasova L."/>
            <person name="Karlsson M."/>
            <person name="Huettel B."/>
            <person name="Barry K.W."/>
            <person name="Haridas S."/>
            <person name="Chen C."/>
            <person name="Bauer D."/>
            <person name="Andreopoulos W."/>
            <person name="Pangilinan J."/>
            <person name="LaButti K."/>
            <person name="Riley R."/>
            <person name="Lipzen A."/>
            <person name="Clum A."/>
            <person name="Drula E."/>
            <person name="Henrissat B."/>
            <person name="Kohler A."/>
            <person name="Grigoriev I.V."/>
            <person name="Martin F.M."/>
            <person name="Hacquard S."/>
        </authorList>
    </citation>
    <scope>NUCLEOTIDE SEQUENCE</scope>
    <source>
        <strain evidence="2">MPI-CAGE-CH-0243</strain>
    </source>
</reference>
<evidence type="ECO:0000313" key="3">
    <source>
        <dbReference type="Proteomes" id="UP000700596"/>
    </source>
</evidence>
<protein>
    <submittedName>
        <fullName evidence="2">Uncharacterized protein</fullName>
    </submittedName>
</protein>
<dbReference type="OrthoDB" id="5423551at2759"/>
<keyword evidence="1" id="KW-0812">Transmembrane</keyword>
<keyword evidence="1" id="KW-1133">Transmembrane helix</keyword>
<evidence type="ECO:0000256" key="1">
    <source>
        <dbReference type="SAM" id="Phobius"/>
    </source>
</evidence>
<keyword evidence="1" id="KW-0472">Membrane</keyword>